<feature type="domain" description="WWE" evidence="2">
    <location>
        <begin position="340"/>
        <end position="417"/>
    </location>
</feature>
<evidence type="ECO:0000313" key="5">
    <source>
        <dbReference type="Proteomes" id="UP000005408"/>
    </source>
</evidence>
<dbReference type="InterPro" id="IPR010606">
    <property type="entry name" value="Mib_Herc2"/>
</dbReference>
<dbReference type="GO" id="GO:0004842">
    <property type="term" value="F:ubiquitin-protein transferase activity"/>
    <property type="evidence" value="ECO:0007669"/>
    <property type="project" value="InterPro"/>
</dbReference>
<evidence type="ECO:0008006" key="6">
    <source>
        <dbReference type="Google" id="ProtNLM"/>
    </source>
</evidence>
<dbReference type="SUPFAM" id="SSF159034">
    <property type="entry name" value="Mib/herc2 domain-like"/>
    <property type="match status" value="2"/>
</dbReference>
<evidence type="ECO:0000259" key="2">
    <source>
        <dbReference type="PROSITE" id="PS50918"/>
    </source>
</evidence>
<dbReference type="AlphaFoldDB" id="A0A8W8I4A5"/>
<dbReference type="InterPro" id="IPR037197">
    <property type="entry name" value="WWE_dom_sf"/>
</dbReference>
<sequence>MCFLGSLACSSKTGKLLSPEGVVQFTKYSSNMGIASEVIGNIPTTGYSVDDVKAAVQALEGSRNITEKDVDDIYEILTHRHMYQINSYSRDTIETDLHSEGNPKLPPIGTRVRRAPNWPYNGQDSNTCGTVVGHNHRDLNLSIEWDTSMIFPYHFDTDGDLGRSNVVVCDEPRILLQREKIAVGCLVQRGPDWKWFDQDGGEDNVGSVYRVKDDKTVHVRWPNGNKSNYRFGYDGKYDVSICDPFDEVIRRRIEEQQKSWHKMINDSKKVVSNDGIGISFSKEGRNSTLTITIGIGRGMVETGDSVIKASENVLEMNDSSDEARRESRAIEYKDEASGGGEDTDLNNEDNNSLWQWKNEQGNWVYYPKSENDKIQKAHEKNSRGTILVRVNGDLYRVVLSKMIQINISSRESQEIRRLS</sequence>
<protein>
    <recommendedName>
        <fullName evidence="6">E3 ubiquitin-protein ligase MIB2</fullName>
    </recommendedName>
</protein>
<evidence type="ECO:0000256" key="1">
    <source>
        <dbReference type="SAM" id="MobiDB-lite"/>
    </source>
</evidence>
<feature type="compositionally biased region" description="Basic and acidic residues" evidence="1">
    <location>
        <begin position="321"/>
        <end position="336"/>
    </location>
</feature>
<evidence type="ECO:0000313" key="4">
    <source>
        <dbReference type="EnsemblMetazoa" id="G12510.1:cds"/>
    </source>
</evidence>
<keyword evidence="5" id="KW-1185">Reference proteome</keyword>
<dbReference type="PANTHER" id="PTHR24202:SF4">
    <property type="entry name" value="E3 UBIQUITIN-PROTEIN LIGASE MIB2-RELATED"/>
    <property type="match status" value="1"/>
</dbReference>
<dbReference type="Proteomes" id="UP000005408">
    <property type="component" value="Unassembled WGS sequence"/>
</dbReference>
<dbReference type="InterPro" id="IPR037252">
    <property type="entry name" value="Mib_Herc2_sf"/>
</dbReference>
<dbReference type="Gene3D" id="3.30.720.50">
    <property type="match status" value="1"/>
</dbReference>
<dbReference type="GO" id="GO:0046872">
    <property type="term" value="F:metal ion binding"/>
    <property type="evidence" value="ECO:0007669"/>
    <property type="project" value="InterPro"/>
</dbReference>
<dbReference type="GO" id="GO:0005737">
    <property type="term" value="C:cytoplasm"/>
    <property type="evidence" value="ECO:0007669"/>
    <property type="project" value="TreeGrafter"/>
</dbReference>
<dbReference type="PROSITE" id="PS51416">
    <property type="entry name" value="MIB_HERC2"/>
    <property type="match status" value="1"/>
</dbReference>
<dbReference type="PANTHER" id="PTHR24202">
    <property type="entry name" value="E3 UBIQUITIN-PROTEIN LIGASE MIB2"/>
    <property type="match status" value="1"/>
</dbReference>
<accession>A0A8W8I4A5</accession>
<feature type="region of interest" description="Disordered" evidence="1">
    <location>
        <begin position="316"/>
        <end position="350"/>
    </location>
</feature>
<evidence type="ECO:0000259" key="3">
    <source>
        <dbReference type="PROSITE" id="PS51416"/>
    </source>
</evidence>
<dbReference type="SUPFAM" id="SSF117839">
    <property type="entry name" value="WWE domain"/>
    <property type="match status" value="1"/>
</dbReference>
<proteinExistence type="predicted"/>
<dbReference type="GO" id="GO:0016567">
    <property type="term" value="P:protein ubiquitination"/>
    <property type="evidence" value="ECO:0007669"/>
    <property type="project" value="InterPro"/>
</dbReference>
<dbReference type="Pfam" id="PF06701">
    <property type="entry name" value="MIB_HERC2"/>
    <property type="match status" value="1"/>
</dbReference>
<name>A0A8W8I4A5_MAGGI</name>
<reference evidence="4" key="1">
    <citation type="submission" date="2022-08" db="UniProtKB">
        <authorList>
            <consortium name="EnsemblMetazoa"/>
        </authorList>
    </citation>
    <scope>IDENTIFICATION</scope>
    <source>
        <strain evidence="4">05x7-T-G4-1.051#20</strain>
    </source>
</reference>
<dbReference type="PROSITE" id="PS50918">
    <property type="entry name" value="WWE"/>
    <property type="match status" value="1"/>
</dbReference>
<dbReference type="EnsemblMetazoa" id="G12510.1">
    <property type="protein sequence ID" value="G12510.1:cds"/>
    <property type="gene ID" value="G12510"/>
</dbReference>
<dbReference type="Gene3D" id="2.30.30.40">
    <property type="entry name" value="SH3 Domains"/>
    <property type="match status" value="2"/>
</dbReference>
<dbReference type="Pfam" id="PF02825">
    <property type="entry name" value="WWE"/>
    <property type="match status" value="1"/>
</dbReference>
<dbReference type="InterPro" id="IPR004170">
    <property type="entry name" value="WWE_dom"/>
</dbReference>
<feature type="domain" description="MIB/HERC2" evidence="3">
    <location>
        <begin position="173"/>
        <end position="245"/>
    </location>
</feature>
<organism evidence="4 5">
    <name type="scientific">Magallana gigas</name>
    <name type="common">Pacific oyster</name>
    <name type="synonym">Crassostrea gigas</name>
    <dbReference type="NCBI Taxonomy" id="29159"/>
    <lineage>
        <taxon>Eukaryota</taxon>
        <taxon>Metazoa</taxon>
        <taxon>Spiralia</taxon>
        <taxon>Lophotrochozoa</taxon>
        <taxon>Mollusca</taxon>
        <taxon>Bivalvia</taxon>
        <taxon>Autobranchia</taxon>
        <taxon>Pteriomorphia</taxon>
        <taxon>Ostreida</taxon>
        <taxon>Ostreoidea</taxon>
        <taxon>Ostreidae</taxon>
        <taxon>Magallana</taxon>
    </lineage>
</organism>